<sequence>MPVALHLLKLSVGPETIADLEARQARFRAEAVREGRDPASFHTTRMIPKRRREIAGRGSIYWVIKGTLCCRQALTAIVPFTGEDGVPRCRLMLDERLVPVAPRPCRPFQGWRYLTQKDAPPDLDGATATGLAEMPEALRRELVGLGLL</sequence>
<organism evidence="1 2">
    <name type="scientific">Methylobacterium trifolii</name>
    <dbReference type="NCBI Taxonomy" id="1003092"/>
    <lineage>
        <taxon>Bacteria</taxon>
        <taxon>Pseudomonadati</taxon>
        <taxon>Pseudomonadota</taxon>
        <taxon>Alphaproteobacteria</taxon>
        <taxon>Hyphomicrobiales</taxon>
        <taxon>Methylobacteriaceae</taxon>
        <taxon>Methylobacterium</taxon>
    </lineage>
</organism>
<dbReference type="EMBL" id="BPRB01000101">
    <property type="protein sequence ID" value="GJE59904.1"/>
    <property type="molecule type" value="Genomic_DNA"/>
</dbReference>
<evidence type="ECO:0008006" key="3">
    <source>
        <dbReference type="Google" id="ProtNLM"/>
    </source>
</evidence>
<evidence type="ECO:0000313" key="1">
    <source>
        <dbReference type="EMBL" id="GJE59904.1"/>
    </source>
</evidence>
<reference evidence="1" key="2">
    <citation type="submission" date="2021-08" db="EMBL/GenBank/DDBJ databases">
        <authorList>
            <person name="Tani A."/>
            <person name="Ola A."/>
            <person name="Ogura Y."/>
            <person name="Katsura K."/>
            <person name="Hayashi T."/>
        </authorList>
    </citation>
    <scope>NUCLEOTIDE SEQUENCE</scope>
    <source>
        <strain evidence="1">DSM 23632</strain>
    </source>
</reference>
<dbReference type="Proteomes" id="UP001055057">
    <property type="component" value="Unassembled WGS sequence"/>
</dbReference>
<reference evidence="1" key="1">
    <citation type="journal article" date="2021" name="Front. Microbiol.">
        <title>Comprehensive Comparative Genomics and Phenotyping of Methylobacterium Species.</title>
        <authorList>
            <person name="Alessa O."/>
            <person name="Ogura Y."/>
            <person name="Fujitani Y."/>
            <person name="Takami H."/>
            <person name="Hayashi T."/>
            <person name="Sahin N."/>
            <person name="Tani A."/>
        </authorList>
    </citation>
    <scope>NUCLEOTIDE SEQUENCE</scope>
    <source>
        <strain evidence="1">DSM 23632</strain>
    </source>
</reference>
<dbReference type="Pfam" id="PF07370">
    <property type="entry name" value="DUF1489"/>
    <property type="match status" value="1"/>
</dbReference>
<accession>A0ABQ4TYB6</accession>
<dbReference type="PIRSF" id="PIRSF032025">
    <property type="entry name" value="UCP032025"/>
    <property type="match status" value="1"/>
</dbReference>
<name>A0ABQ4TYB6_9HYPH</name>
<proteinExistence type="predicted"/>
<evidence type="ECO:0000313" key="2">
    <source>
        <dbReference type="Proteomes" id="UP001055057"/>
    </source>
</evidence>
<comment type="caution">
    <text evidence="1">The sequence shown here is derived from an EMBL/GenBank/DDBJ whole genome shotgun (WGS) entry which is preliminary data.</text>
</comment>
<gene>
    <name evidence="1" type="ORF">MPOCJGCO_2006</name>
</gene>
<keyword evidence="2" id="KW-1185">Reference proteome</keyword>
<protein>
    <recommendedName>
        <fullName evidence="3">DUF1489 family protein</fullName>
    </recommendedName>
</protein>
<dbReference type="InterPro" id="IPR008320">
    <property type="entry name" value="UCP032025"/>
</dbReference>